<evidence type="ECO:0000313" key="1">
    <source>
        <dbReference type="EMBL" id="KAF3338972.1"/>
    </source>
</evidence>
<dbReference type="SUPFAM" id="SSF54529">
    <property type="entry name" value="Mitochondrial glycoprotein MAM33-like"/>
    <property type="match status" value="1"/>
</dbReference>
<dbReference type="OrthoDB" id="278212at2759"/>
<dbReference type="PANTHER" id="PTHR10826">
    <property type="entry name" value="COMPLEMENT COMPONENT 1"/>
    <property type="match status" value="1"/>
</dbReference>
<name>A0A833RCT7_9POAL</name>
<dbReference type="Pfam" id="PF02330">
    <property type="entry name" value="MAM33"/>
    <property type="match status" value="1"/>
</dbReference>
<evidence type="ECO:0000313" key="2">
    <source>
        <dbReference type="Proteomes" id="UP000623129"/>
    </source>
</evidence>
<sequence length="225" mass="25483">MARQACRSLLSRIQTRISSPPQTRSLITGMRRSALKETLLRALRSEISYESSHLPPSPLETHFNSFTIDPRVGERWVSLTRCDDQEEIKIDATMFDGSAPGSRSGDVTEDGSNERLHITLAVEVSKKDSDLDSGGIIMQFLCSAWPDALDVERVYAGPRGIHAIKPYMGPEFKDLDEEVQKAVQDYLEQRGVNDELAAFLHKYAANKDRTEHVRWLQNIESYMKK</sequence>
<dbReference type="Gene3D" id="3.10.280.10">
    <property type="entry name" value="Mitochondrial glycoprotein"/>
    <property type="match status" value="1"/>
</dbReference>
<dbReference type="PANTHER" id="PTHR10826:SF36">
    <property type="entry name" value="OS08G0439900 PROTEIN"/>
    <property type="match status" value="1"/>
</dbReference>
<gene>
    <name evidence="1" type="ORF">FCM35_KLT16443</name>
</gene>
<proteinExistence type="predicted"/>
<protein>
    <submittedName>
        <fullName evidence="1">Mitochondrial glycoprotein</fullName>
    </submittedName>
</protein>
<dbReference type="AlphaFoldDB" id="A0A833RCT7"/>
<dbReference type="InterPro" id="IPR003428">
    <property type="entry name" value="MAM33"/>
</dbReference>
<dbReference type="GO" id="GO:0005759">
    <property type="term" value="C:mitochondrial matrix"/>
    <property type="evidence" value="ECO:0007669"/>
    <property type="project" value="InterPro"/>
</dbReference>
<comment type="caution">
    <text evidence="1">The sequence shown here is derived from an EMBL/GenBank/DDBJ whole genome shotgun (WGS) entry which is preliminary data.</text>
</comment>
<reference evidence="1" key="1">
    <citation type="submission" date="2020-01" db="EMBL/GenBank/DDBJ databases">
        <title>Genome sequence of Kobresia littledalei, the first chromosome-level genome in the family Cyperaceae.</title>
        <authorList>
            <person name="Qu G."/>
        </authorList>
    </citation>
    <scope>NUCLEOTIDE SEQUENCE</scope>
    <source>
        <strain evidence="1">C.B.Clarke</strain>
        <tissue evidence="1">Leaf</tissue>
    </source>
</reference>
<dbReference type="EMBL" id="SWLB01000004">
    <property type="protein sequence ID" value="KAF3338972.1"/>
    <property type="molecule type" value="Genomic_DNA"/>
</dbReference>
<dbReference type="Proteomes" id="UP000623129">
    <property type="component" value="Unassembled WGS sequence"/>
</dbReference>
<dbReference type="InterPro" id="IPR036561">
    <property type="entry name" value="MAM33_sf"/>
</dbReference>
<organism evidence="1 2">
    <name type="scientific">Carex littledalei</name>
    <dbReference type="NCBI Taxonomy" id="544730"/>
    <lineage>
        <taxon>Eukaryota</taxon>
        <taxon>Viridiplantae</taxon>
        <taxon>Streptophyta</taxon>
        <taxon>Embryophyta</taxon>
        <taxon>Tracheophyta</taxon>
        <taxon>Spermatophyta</taxon>
        <taxon>Magnoliopsida</taxon>
        <taxon>Liliopsida</taxon>
        <taxon>Poales</taxon>
        <taxon>Cyperaceae</taxon>
        <taxon>Cyperoideae</taxon>
        <taxon>Cariceae</taxon>
        <taxon>Carex</taxon>
        <taxon>Carex subgen. Euthyceras</taxon>
    </lineage>
</organism>
<keyword evidence="2" id="KW-1185">Reference proteome</keyword>
<accession>A0A833RCT7</accession>